<dbReference type="STRING" id="543379.A0A232FDN4"/>
<name>A0A232FDN4_9HYME</name>
<dbReference type="PANTHER" id="PTHR37162">
    <property type="entry name" value="HAT FAMILY DIMERISATION DOMAINCONTAINING PROTEIN-RELATED"/>
    <property type="match status" value="1"/>
</dbReference>
<dbReference type="AlphaFoldDB" id="A0A232FDN4"/>
<evidence type="ECO:0008006" key="4">
    <source>
        <dbReference type="Google" id="ProtNLM"/>
    </source>
</evidence>
<comment type="caution">
    <text evidence="2">The sequence shown here is derived from an EMBL/GenBank/DDBJ whole genome shotgun (WGS) entry which is preliminary data.</text>
</comment>
<dbReference type="InterPro" id="IPR012337">
    <property type="entry name" value="RNaseH-like_sf"/>
</dbReference>
<sequence length="607" mass="69768">MEEDSKAESIIANIDKADWAIKTGGKKPARLFRKIWLDVPGFQPWLKYDPAAPTKATCGFCNTSFKARLSTIKDHAITEIHLNNSGLEAPPPPSSFIIPPREESKEERKKAEAELKVLAMCTKLNISYKNVPVLVKDLNNIDSNGIWNDLKLGETKARNMIVNVIGEGSRDDLAAFLRNHYFCICIDESTDCSKEKALAIIVRYLGEDDKIKSEVWDLVKVFEEGKEAKATAGRLYECIENSFAKYNIPLANIYGCCFDGWQTMIGNLSSMLRSANRQHDYANMQKEMGIEQHKILNLSLTRWLSLESNVLRVLEQYPCLLRFSEEKSDDAVANQKKGIIIHKVQEEITKRYKNIVSYFMKREYLISTPAKNIDILNEQEYLRYMDFELGEEIREYFLTTTTDTEEFCTNIYNYLISLSYEMKERFKHFNNAVYESAMCLDPANALSVKFRDENPNIISTLIETFTKLINNVQLAIQIHEGWNNLLSIEIPTEFLATDSPVEEFWVYVRNFTEDDGSMPCEAMGEIALSILAMPHANADPERCFSAQNYVKTKNRNKMKVETVDGTLRSRETVKSTAQNDFIPTEKMIELTLRRRYYKNKFAKSRVS</sequence>
<keyword evidence="3" id="KW-1185">Reference proteome</keyword>
<dbReference type="SUPFAM" id="SSF53098">
    <property type="entry name" value="Ribonuclease H-like"/>
    <property type="match status" value="1"/>
</dbReference>
<feature type="region of interest" description="Disordered" evidence="1">
    <location>
        <begin position="83"/>
        <end position="103"/>
    </location>
</feature>
<dbReference type="EMBL" id="NNAY01000380">
    <property type="protein sequence ID" value="OXU28785.1"/>
    <property type="molecule type" value="Genomic_DNA"/>
</dbReference>
<dbReference type="PANTHER" id="PTHR37162:SF1">
    <property type="entry name" value="BED-TYPE DOMAIN-CONTAINING PROTEIN"/>
    <property type="match status" value="1"/>
</dbReference>
<dbReference type="Proteomes" id="UP000215335">
    <property type="component" value="Unassembled WGS sequence"/>
</dbReference>
<dbReference type="OrthoDB" id="7697033at2759"/>
<evidence type="ECO:0000313" key="3">
    <source>
        <dbReference type="Proteomes" id="UP000215335"/>
    </source>
</evidence>
<evidence type="ECO:0000313" key="2">
    <source>
        <dbReference type="EMBL" id="OXU28785.1"/>
    </source>
</evidence>
<reference evidence="2 3" key="1">
    <citation type="journal article" date="2017" name="Curr. Biol.">
        <title>The Evolution of Venom by Co-option of Single-Copy Genes.</title>
        <authorList>
            <person name="Martinson E.O."/>
            <person name="Mrinalini"/>
            <person name="Kelkar Y.D."/>
            <person name="Chang C.H."/>
            <person name="Werren J.H."/>
        </authorList>
    </citation>
    <scope>NUCLEOTIDE SEQUENCE [LARGE SCALE GENOMIC DNA]</scope>
    <source>
        <strain evidence="2 3">Alberta</strain>
        <tissue evidence="2">Whole body</tissue>
    </source>
</reference>
<accession>A0A232FDN4</accession>
<proteinExistence type="predicted"/>
<protein>
    <recommendedName>
        <fullName evidence="4">DUF4371 domain-containing protein</fullName>
    </recommendedName>
</protein>
<organism evidence="2 3">
    <name type="scientific">Trichomalopsis sarcophagae</name>
    <dbReference type="NCBI Taxonomy" id="543379"/>
    <lineage>
        <taxon>Eukaryota</taxon>
        <taxon>Metazoa</taxon>
        <taxon>Ecdysozoa</taxon>
        <taxon>Arthropoda</taxon>
        <taxon>Hexapoda</taxon>
        <taxon>Insecta</taxon>
        <taxon>Pterygota</taxon>
        <taxon>Neoptera</taxon>
        <taxon>Endopterygota</taxon>
        <taxon>Hymenoptera</taxon>
        <taxon>Apocrita</taxon>
        <taxon>Proctotrupomorpha</taxon>
        <taxon>Chalcidoidea</taxon>
        <taxon>Pteromalidae</taxon>
        <taxon>Pteromalinae</taxon>
        <taxon>Trichomalopsis</taxon>
    </lineage>
</organism>
<evidence type="ECO:0000256" key="1">
    <source>
        <dbReference type="SAM" id="MobiDB-lite"/>
    </source>
</evidence>
<gene>
    <name evidence="2" type="ORF">TSAR_003568</name>
</gene>